<dbReference type="PANTHER" id="PTHR43798:SF33">
    <property type="entry name" value="HYDROLASE, PUTATIVE (AFU_ORTHOLOGUE AFUA_2G14860)-RELATED"/>
    <property type="match status" value="1"/>
</dbReference>
<accession>A0ABT8BSV0</accession>
<keyword evidence="2" id="KW-0378">Hydrolase</keyword>
<dbReference type="EMBL" id="JAUFQC010000001">
    <property type="protein sequence ID" value="MDN3610232.1"/>
    <property type="molecule type" value="Genomic_DNA"/>
</dbReference>
<evidence type="ECO:0000259" key="1">
    <source>
        <dbReference type="Pfam" id="PF00561"/>
    </source>
</evidence>
<evidence type="ECO:0000313" key="2">
    <source>
        <dbReference type="EMBL" id="MDN3610232.1"/>
    </source>
</evidence>
<organism evidence="2 3">
    <name type="scientific">Vibrio ostreicida</name>
    <dbReference type="NCBI Taxonomy" id="526588"/>
    <lineage>
        <taxon>Bacteria</taxon>
        <taxon>Pseudomonadati</taxon>
        <taxon>Pseudomonadota</taxon>
        <taxon>Gammaproteobacteria</taxon>
        <taxon>Vibrionales</taxon>
        <taxon>Vibrionaceae</taxon>
        <taxon>Vibrio</taxon>
    </lineage>
</organism>
<dbReference type="InterPro" id="IPR029058">
    <property type="entry name" value="AB_hydrolase_fold"/>
</dbReference>
<comment type="caution">
    <text evidence="2">The sequence shown here is derived from an EMBL/GenBank/DDBJ whole genome shotgun (WGS) entry which is preliminary data.</text>
</comment>
<dbReference type="InterPro" id="IPR050266">
    <property type="entry name" value="AB_hydrolase_sf"/>
</dbReference>
<dbReference type="Proteomes" id="UP001238540">
    <property type="component" value="Unassembled WGS sequence"/>
</dbReference>
<sequence>MLVERWLELEGDALYCLSTPINKGQETLVLIHGLGDSHLCFADAIDWLPNYNLIMFDLCGYGYSPASMSSDDTRYQAQRILAALDSMSIQQCFVLGHSWGADTATLACELDTRGIVQGLINVEGGLHKQNIILSQIIAQHYSNLNEQQFSDWVKGEGFAHQFSLLWSHGAGVEYLCAVRRCKPSVLGKTATEIYAQHQTCDERGVVEWGRIYEDLSLPKIYFWGTRSLEGCDMAIEFIKTINNVSFEGAHHWVQSIPSIFYPQVDRFIQRVRMVRSA</sequence>
<dbReference type="RefSeq" id="WP_170881994.1">
    <property type="nucleotide sequence ID" value="NZ_JABEYA020000001.1"/>
</dbReference>
<evidence type="ECO:0000313" key="3">
    <source>
        <dbReference type="Proteomes" id="UP001238540"/>
    </source>
</evidence>
<dbReference type="PANTHER" id="PTHR43798">
    <property type="entry name" value="MONOACYLGLYCEROL LIPASE"/>
    <property type="match status" value="1"/>
</dbReference>
<dbReference type="SUPFAM" id="SSF53474">
    <property type="entry name" value="alpha/beta-Hydrolases"/>
    <property type="match status" value="1"/>
</dbReference>
<dbReference type="GO" id="GO:0016787">
    <property type="term" value="F:hydrolase activity"/>
    <property type="evidence" value="ECO:0007669"/>
    <property type="project" value="UniProtKB-KW"/>
</dbReference>
<protein>
    <submittedName>
        <fullName evidence="2">Alpha/beta hydrolase</fullName>
    </submittedName>
</protein>
<gene>
    <name evidence="2" type="ORF">QWZ16_11015</name>
</gene>
<keyword evidence="3" id="KW-1185">Reference proteome</keyword>
<dbReference type="Pfam" id="PF00561">
    <property type="entry name" value="Abhydrolase_1"/>
    <property type="match status" value="1"/>
</dbReference>
<dbReference type="Gene3D" id="3.40.50.1820">
    <property type="entry name" value="alpha/beta hydrolase"/>
    <property type="match status" value="1"/>
</dbReference>
<dbReference type="InterPro" id="IPR000073">
    <property type="entry name" value="AB_hydrolase_1"/>
</dbReference>
<name>A0ABT8BSV0_9VIBR</name>
<reference evidence="3" key="1">
    <citation type="journal article" date="2019" name="Int. J. Syst. Evol. Microbiol.">
        <title>The Global Catalogue of Microorganisms (GCM) 10K type strain sequencing project: providing services to taxonomists for standard genome sequencing and annotation.</title>
        <authorList>
            <consortium name="The Broad Institute Genomics Platform"/>
            <consortium name="The Broad Institute Genome Sequencing Center for Infectious Disease"/>
            <person name="Wu L."/>
            <person name="Ma J."/>
        </authorList>
    </citation>
    <scope>NUCLEOTIDE SEQUENCE [LARGE SCALE GENOMIC DNA]</scope>
    <source>
        <strain evidence="3">CECT 7398</strain>
    </source>
</reference>
<feature type="domain" description="AB hydrolase-1" evidence="1">
    <location>
        <begin position="27"/>
        <end position="143"/>
    </location>
</feature>
<proteinExistence type="predicted"/>